<protein>
    <recommendedName>
        <fullName evidence="3">HEPN AbiU2-like domain-containing protein</fullName>
    </recommendedName>
</protein>
<comment type="caution">
    <text evidence="1">The sequence shown here is derived from an EMBL/GenBank/DDBJ whole genome shotgun (WGS) entry which is preliminary data.</text>
</comment>
<dbReference type="STRING" id="989370.AOQ71_21220"/>
<evidence type="ECO:0008006" key="3">
    <source>
        <dbReference type="Google" id="ProtNLM"/>
    </source>
</evidence>
<organism evidence="1 2">
    <name type="scientific">Bradyrhizobium manausense</name>
    <dbReference type="NCBI Taxonomy" id="989370"/>
    <lineage>
        <taxon>Bacteria</taxon>
        <taxon>Pseudomonadati</taxon>
        <taxon>Pseudomonadota</taxon>
        <taxon>Alphaproteobacteria</taxon>
        <taxon>Hyphomicrobiales</taxon>
        <taxon>Nitrobacteraceae</taxon>
        <taxon>Bradyrhizobium</taxon>
    </lineage>
</organism>
<dbReference type="Proteomes" id="UP000051936">
    <property type="component" value="Unassembled WGS sequence"/>
</dbReference>
<sequence>MANDKLVLARTNIENLVSNLRGEVGEAITTWLLMRHFIASAQQQQSGNIDKDVSNKNVQFAHLLGDKLSDELVGRLSELAEKKIGQLTFYFAARKLGLFEAEADAFTAYILKSKIRDKRNRDVSHKQLPGEANKQTYLHIEYRVLLRAVARALRLMKRIDRHVLGPCAPFVWKEARKRRYDFLSPPRAGYMLVPYLNLSPEERVQIVLQELAEKRTRLTEEPTMINGKPAKILACKQWGVIVLGNALLGLGSYPLIKLDNLQMGEPSDDAEGAPAGAPG</sequence>
<dbReference type="EMBL" id="LJYG01000090">
    <property type="protein sequence ID" value="KRQ09153.1"/>
    <property type="molecule type" value="Genomic_DNA"/>
</dbReference>
<evidence type="ECO:0000313" key="1">
    <source>
        <dbReference type="EMBL" id="KRQ09153.1"/>
    </source>
</evidence>
<keyword evidence="2" id="KW-1185">Reference proteome</keyword>
<dbReference type="RefSeq" id="WP_057750412.1">
    <property type="nucleotide sequence ID" value="NZ_LJYG01000090.1"/>
</dbReference>
<evidence type="ECO:0000313" key="2">
    <source>
        <dbReference type="Proteomes" id="UP000051936"/>
    </source>
</evidence>
<name>A0A0R3DHB9_9BRAD</name>
<dbReference type="AlphaFoldDB" id="A0A0R3DHB9"/>
<proteinExistence type="predicted"/>
<gene>
    <name evidence="1" type="ORF">AOQ71_21220</name>
</gene>
<accession>A0A0R3DHB9</accession>
<reference evidence="1 2" key="1">
    <citation type="submission" date="2015-09" db="EMBL/GenBank/DDBJ databases">
        <title>Draft Genome Sequence of Bradyrhizobium manausense Strain BR 3351T, a Novel Symbiotic Nitrogen-Fixing Alphaproteobacterium Isolated from Brazilian Amazon Rain Forest.</title>
        <authorList>
            <person name="De Araujo J.L."/>
            <person name="Zilli J.E."/>
        </authorList>
    </citation>
    <scope>NUCLEOTIDE SEQUENCE [LARGE SCALE GENOMIC DNA]</scope>
    <source>
        <strain evidence="1 2">BR3351</strain>
    </source>
</reference>
<dbReference type="OrthoDB" id="8853911at2"/>